<dbReference type="STRING" id="504805.SAMN05421505_11851"/>
<dbReference type="AlphaFoldDB" id="A0A1G8DHB7"/>
<evidence type="ECO:0008006" key="4">
    <source>
        <dbReference type="Google" id="ProtNLM"/>
    </source>
</evidence>
<dbReference type="EMBL" id="FNCN01000018">
    <property type="protein sequence ID" value="SDH57042.1"/>
    <property type="molecule type" value="Genomic_DNA"/>
</dbReference>
<dbReference type="RefSeq" id="WP_093171824.1">
    <property type="nucleotide sequence ID" value="NZ_FNCN01000018.1"/>
</dbReference>
<name>A0A1G8DHB7_9ACTN</name>
<dbReference type="OrthoDB" id="5525162at2"/>
<feature type="transmembrane region" description="Helical" evidence="1">
    <location>
        <begin position="56"/>
        <end position="86"/>
    </location>
</feature>
<evidence type="ECO:0000313" key="2">
    <source>
        <dbReference type="EMBL" id="SDH57042.1"/>
    </source>
</evidence>
<feature type="transmembrane region" description="Helical" evidence="1">
    <location>
        <begin position="20"/>
        <end position="36"/>
    </location>
</feature>
<accession>A0A1G8DHB7</accession>
<protein>
    <recommendedName>
        <fullName evidence="4">ABC-2 type transport system permease protein</fullName>
    </recommendedName>
</protein>
<feature type="transmembrane region" description="Helical" evidence="1">
    <location>
        <begin position="178"/>
        <end position="197"/>
    </location>
</feature>
<dbReference type="Proteomes" id="UP000198923">
    <property type="component" value="Unassembled WGS sequence"/>
</dbReference>
<evidence type="ECO:0000256" key="1">
    <source>
        <dbReference type="SAM" id="Phobius"/>
    </source>
</evidence>
<feature type="transmembrane region" description="Helical" evidence="1">
    <location>
        <begin position="145"/>
        <end position="171"/>
    </location>
</feature>
<keyword evidence="1" id="KW-0812">Transmembrane</keyword>
<feature type="transmembrane region" description="Helical" evidence="1">
    <location>
        <begin position="107"/>
        <end position="133"/>
    </location>
</feature>
<feature type="transmembrane region" description="Helical" evidence="1">
    <location>
        <begin position="227"/>
        <end position="247"/>
    </location>
</feature>
<keyword evidence="3" id="KW-1185">Reference proteome</keyword>
<reference evidence="2 3" key="1">
    <citation type="submission" date="2016-10" db="EMBL/GenBank/DDBJ databases">
        <authorList>
            <person name="de Groot N.N."/>
        </authorList>
    </citation>
    <scope>NUCLEOTIDE SEQUENCE [LARGE SCALE GENOMIC DNA]</scope>
    <source>
        <strain evidence="2 3">CPCC 201354</strain>
    </source>
</reference>
<evidence type="ECO:0000313" key="3">
    <source>
        <dbReference type="Proteomes" id="UP000198923"/>
    </source>
</evidence>
<organism evidence="2 3">
    <name type="scientific">Sinosporangium album</name>
    <dbReference type="NCBI Taxonomy" id="504805"/>
    <lineage>
        <taxon>Bacteria</taxon>
        <taxon>Bacillati</taxon>
        <taxon>Actinomycetota</taxon>
        <taxon>Actinomycetes</taxon>
        <taxon>Streptosporangiales</taxon>
        <taxon>Streptosporangiaceae</taxon>
        <taxon>Sinosporangium</taxon>
    </lineage>
</organism>
<proteinExistence type="predicted"/>
<keyword evidence="1" id="KW-1133">Transmembrane helix</keyword>
<keyword evidence="1" id="KW-0472">Membrane</keyword>
<sequence length="254" mass="27746">MTAFLRQEVRTLLRTRRTKIIAVVICYALLVFPIAMKRPPQSMVDLAGEWFDGDGSFTLFMFAYLDLSMNKVSMFAGIILVGGIVADERARGELPLLWSKPITRSRYFLVRLTGAVGVFAGIYITATLIGTVYYPSQVSGFDPAIYLGMATVHLFAAGYAVTLAGTMGVLLGRKIPAMLVSLLLLGTFVGVAFLPFYTDSPWLGWLNPFYHGVSLIGQMTTFTPADMLAPIAALLAFHIATAALGAWKVSREEQ</sequence>
<gene>
    <name evidence="2" type="ORF">SAMN05421505_11851</name>
</gene>